<dbReference type="FunFam" id="3.30.230.40:FF:000003">
    <property type="entry name" value="Imidazoleglycerol-phosphate dehydratase HisB"/>
    <property type="match status" value="1"/>
</dbReference>
<evidence type="ECO:0000256" key="2">
    <source>
        <dbReference type="ARBA" id="ARBA00005047"/>
    </source>
</evidence>
<dbReference type="CDD" id="cd00609">
    <property type="entry name" value="AAT_like"/>
    <property type="match status" value="1"/>
</dbReference>
<dbReference type="CDD" id="cd07914">
    <property type="entry name" value="IGPD"/>
    <property type="match status" value="1"/>
</dbReference>
<dbReference type="InterPro" id="IPR015422">
    <property type="entry name" value="PyrdxlP-dep_Trfase_small"/>
</dbReference>
<evidence type="ECO:0000313" key="8">
    <source>
        <dbReference type="EMBL" id="CAB4689656.1"/>
    </source>
</evidence>
<keyword evidence="5" id="KW-0368">Histidine biosynthesis</keyword>
<evidence type="ECO:0000259" key="7">
    <source>
        <dbReference type="Pfam" id="PF00155"/>
    </source>
</evidence>
<dbReference type="EMBL" id="CAEZXP010000001">
    <property type="protein sequence ID" value="CAB4689656.1"/>
    <property type="molecule type" value="Genomic_DNA"/>
</dbReference>
<dbReference type="InterPro" id="IPR020568">
    <property type="entry name" value="Ribosomal_Su5_D2-typ_SF"/>
</dbReference>
<dbReference type="AlphaFoldDB" id="A0A6J6NTY8"/>
<dbReference type="InterPro" id="IPR038494">
    <property type="entry name" value="IGPD_sf"/>
</dbReference>
<dbReference type="Gene3D" id="3.40.640.10">
    <property type="entry name" value="Type I PLP-dependent aspartate aminotransferase-like (Major domain)"/>
    <property type="match status" value="1"/>
</dbReference>
<dbReference type="Gene3D" id="3.30.230.40">
    <property type="entry name" value="Imidazole glycerol phosphate dehydratase, domain 1"/>
    <property type="match status" value="2"/>
</dbReference>
<dbReference type="GO" id="GO:0004424">
    <property type="term" value="F:imidazoleglycerol-phosphate dehydratase activity"/>
    <property type="evidence" value="ECO:0007669"/>
    <property type="project" value="InterPro"/>
</dbReference>
<comment type="pathway">
    <text evidence="2">Amino-acid biosynthesis; L-histidine biosynthesis; L-histidine from 5-phospho-alpha-D-ribose 1-diphosphate: step 6/9.</text>
</comment>
<dbReference type="UniPathway" id="UPA00031">
    <property type="reaction ID" value="UER00011"/>
</dbReference>
<dbReference type="GO" id="GO:0000105">
    <property type="term" value="P:L-histidine biosynthetic process"/>
    <property type="evidence" value="ECO:0007669"/>
    <property type="project" value="UniProtKB-UniPathway"/>
</dbReference>
<organism evidence="8">
    <name type="scientific">freshwater metagenome</name>
    <dbReference type="NCBI Taxonomy" id="449393"/>
    <lineage>
        <taxon>unclassified sequences</taxon>
        <taxon>metagenomes</taxon>
        <taxon>ecological metagenomes</taxon>
    </lineage>
</organism>
<evidence type="ECO:0000256" key="6">
    <source>
        <dbReference type="ARBA" id="ARBA00023239"/>
    </source>
</evidence>
<dbReference type="InterPro" id="IPR001917">
    <property type="entry name" value="Aminotrans_II_pyridoxalP_BS"/>
</dbReference>
<dbReference type="PROSITE" id="PS00599">
    <property type="entry name" value="AA_TRANSFER_CLASS_2"/>
    <property type="match status" value="1"/>
</dbReference>
<dbReference type="SUPFAM" id="SSF54211">
    <property type="entry name" value="Ribosomal protein S5 domain 2-like"/>
    <property type="match status" value="2"/>
</dbReference>
<accession>A0A6J6NTY8</accession>
<dbReference type="SUPFAM" id="SSF53383">
    <property type="entry name" value="PLP-dependent transferases"/>
    <property type="match status" value="1"/>
</dbReference>
<keyword evidence="4" id="KW-0663">Pyridoxal phosphate</keyword>
<dbReference type="Pfam" id="PF00155">
    <property type="entry name" value="Aminotran_1_2"/>
    <property type="match status" value="1"/>
</dbReference>
<protein>
    <submittedName>
        <fullName evidence="8">Unannotated protein</fullName>
    </submittedName>
</protein>
<dbReference type="Gene3D" id="3.90.1150.10">
    <property type="entry name" value="Aspartate Aminotransferase, domain 1"/>
    <property type="match status" value="1"/>
</dbReference>
<evidence type="ECO:0000256" key="5">
    <source>
        <dbReference type="ARBA" id="ARBA00023102"/>
    </source>
</evidence>
<reference evidence="8" key="1">
    <citation type="submission" date="2020-05" db="EMBL/GenBank/DDBJ databases">
        <authorList>
            <person name="Chiriac C."/>
            <person name="Salcher M."/>
            <person name="Ghai R."/>
            <person name="Kavagutti S V."/>
        </authorList>
    </citation>
    <scope>NUCLEOTIDE SEQUENCE</scope>
</reference>
<dbReference type="InterPro" id="IPR000807">
    <property type="entry name" value="ImidazoleglycerolP_deHydtase"/>
</dbReference>
<dbReference type="InterPro" id="IPR015421">
    <property type="entry name" value="PyrdxlP-dep_Trfase_major"/>
</dbReference>
<dbReference type="InterPro" id="IPR020565">
    <property type="entry name" value="ImidazoleglycerP_deHydtase_CS"/>
</dbReference>
<evidence type="ECO:0000256" key="3">
    <source>
        <dbReference type="ARBA" id="ARBA00022605"/>
    </source>
</evidence>
<dbReference type="HAMAP" id="MF_00076">
    <property type="entry name" value="HisB"/>
    <property type="match status" value="1"/>
</dbReference>
<dbReference type="InterPro" id="IPR004839">
    <property type="entry name" value="Aminotransferase_I/II_large"/>
</dbReference>
<dbReference type="PROSITE" id="PS00955">
    <property type="entry name" value="IGP_DEHYDRATASE_2"/>
    <property type="match status" value="1"/>
</dbReference>
<dbReference type="GO" id="GO:0016740">
    <property type="term" value="F:transferase activity"/>
    <property type="evidence" value="ECO:0007669"/>
    <property type="project" value="InterPro"/>
</dbReference>
<dbReference type="Pfam" id="PF00475">
    <property type="entry name" value="IGPD"/>
    <property type="match status" value="1"/>
</dbReference>
<dbReference type="PANTHER" id="PTHR23133:SF2">
    <property type="entry name" value="IMIDAZOLEGLYCEROL-PHOSPHATE DEHYDRATASE"/>
    <property type="match status" value="1"/>
</dbReference>
<evidence type="ECO:0000256" key="4">
    <source>
        <dbReference type="ARBA" id="ARBA00022898"/>
    </source>
</evidence>
<dbReference type="GO" id="GO:0030170">
    <property type="term" value="F:pyridoxal phosphate binding"/>
    <property type="evidence" value="ECO:0007669"/>
    <property type="project" value="InterPro"/>
</dbReference>
<keyword evidence="3" id="KW-0028">Amino-acid biosynthesis</keyword>
<feature type="domain" description="Aminotransferase class I/classII large" evidence="7">
    <location>
        <begin position="31"/>
        <end position="322"/>
    </location>
</feature>
<proteinExistence type="inferred from homology"/>
<sequence length="519" mass="55097">MRELSPEFKAYTWATPTDEVARLAGIDPTQVIRFDQNTPPLPLPSTRPGTIAGALAGISGYPAGGYRALRKAIADYNGVGPESVVLGVGADDLILLCARAYAGPGDTIAIPEGTTYPVYKIAAQLAGAEVSYVRRDGTVEGNPALAFTCYPNSPTGEFRALPTYRPLVVDEAYYEYSGRTVVPDLLADEGVIVLRTFSKSFALAGARVGYALAAPATAAELNARQAPAPISTISATLALAALKSPPDVTPLLEERDRLAEQFRALGLEPNESNANFVYVPVPDARALSDALLKKGMVIRAYDDGIRVTVRDQDDDDALIDAIAHILDRPSPVVEPKGRRVRHLRATAETRIAVRLGLDGESRVSVQTGGGLYDHFLEQLAFHGGLDLLVDAVGDLETGDHHVVEDTALALGEALDRALGDRRGIARYGDAVVPMDDAIARAAVDLGGRPYTELSIEPDPGMASHFFISLAQAGRMAIHVEASGRDAHHVAEAAYKAVGRALRVALRQESAGIPSTKGLL</sequence>
<gene>
    <name evidence="8" type="ORF">UFOPK2399_00613</name>
</gene>
<comment type="cofactor">
    <cofactor evidence="1">
        <name>pyridoxal 5'-phosphate</name>
        <dbReference type="ChEBI" id="CHEBI:597326"/>
    </cofactor>
</comment>
<keyword evidence="6" id="KW-0456">Lyase</keyword>
<name>A0A6J6NTY8_9ZZZZ</name>
<evidence type="ECO:0000256" key="1">
    <source>
        <dbReference type="ARBA" id="ARBA00001933"/>
    </source>
</evidence>
<dbReference type="InterPro" id="IPR015424">
    <property type="entry name" value="PyrdxlP-dep_Trfase"/>
</dbReference>
<dbReference type="PANTHER" id="PTHR23133">
    <property type="entry name" value="IMIDAZOLEGLYCEROL-PHOSPHATE DEHYDRATASE HIS7"/>
    <property type="match status" value="1"/>
</dbReference>